<gene>
    <name evidence="1" type="ORF">EgrG_000799900</name>
</gene>
<reference evidence="3" key="3">
    <citation type="submission" date="2020-10" db="UniProtKB">
        <authorList>
            <consortium name="WormBaseParasite"/>
        </authorList>
    </citation>
    <scope>IDENTIFICATION</scope>
</reference>
<organism evidence="1">
    <name type="scientific">Echinococcus granulosus</name>
    <name type="common">Hydatid tapeworm</name>
    <dbReference type="NCBI Taxonomy" id="6210"/>
    <lineage>
        <taxon>Eukaryota</taxon>
        <taxon>Metazoa</taxon>
        <taxon>Spiralia</taxon>
        <taxon>Lophotrochozoa</taxon>
        <taxon>Platyhelminthes</taxon>
        <taxon>Cestoda</taxon>
        <taxon>Eucestoda</taxon>
        <taxon>Cyclophyllidea</taxon>
        <taxon>Taeniidae</taxon>
        <taxon>Echinococcus</taxon>
        <taxon>Echinococcus granulosus group</taxon>
    </lineage>
</organism>
<dbReference type="AlphaFoldDB" id="A0A068W830"/>
<name>A0A068W830_ECHGR</name>
<reference evidence="1 2" key="1">
    <citation type="journal article" date="2013" name="Nature">
        <title>The genomes of four tapeworm species reveal adaptations to parasitism.</title>
        <authorList>
            <person name="Tsai I.J."/>
            <person name="Zarowiecki M."/>
            <person name="Holroyd N."/>
            <person name="Garciarrubio A."/>
            <person name="Sanchez-Flores A."/>
            <person name="Brooks K.L."/>
            <person name="Tracey A."/>
            <person name="Bobes R.J."/>
            <person name="Fragoso G."/>
            <person name="Sciutto E."/>
            <person name="Aslett M."/>
            <person name="Beasley H."/>
            <person name="Bennett H.M."/>
            <person name="Cai J."/>
            <person name="Camicia F."/>
            <person name="Clark R."/>
            <person name="Cucher M."/>
            <person name="De Silva N."/>
            <person name="Day T.A."/>
            <person name="Deplazes P."/>
            <person name="Estrada K."/>
            <person name="Fernandez C."/>
            <person name="Holland P.W."/>
            <person name="Hou J."/>
            <person name="Hu S."/>
            <person name="Huckvale T."/>
            <person name="Hung S.S."/>
            <person name="Kamenetzky L."/>
            <person name="Keane J.A."/>
            <person name="Kiss F."/>
            <person name="Koziol U."/>
            <person name="Lambert O."/>
            <person name="Liu K."/>
            <person name="Luo X."/>
            <person name="Luo Y."/>
            <person name="Macchiaroli N."/>
            <person name="Nichol S."/>
            <person name="Paps J."/>
            <person name="Parkinson J."/>
            <person name="Pouchkina-Stantcheva N."/>
            <person name="Riddiford N."/>
            <person name="Rosenzvit M."/>
            <person name="Salinas G."/>
            <person name="Wasmuth J.D."/>
            <person name="Zamanian M."/>
            <person name="Zheng Y."/>
            <person name="Cai X."/>
            <person name="Soberon X."/>
            <person name="Olson P.D."/>
            <person name="Laclette J.P."/>
            <person name="Brehm K."/>
            <person name="Berriman M."/>
            <person name="Garciarrubio A."/>
            <person name="Bobes R.J."/>
            <person name="Fragoso G."/>
            <person name="Sanchez-Flores A."/>
            <person name="Estrada K."/>
            <person name="Cevallos M.A."/>
            <person name="Morett E."/>
            <person name="Gonzalez V."/>
            <person name="Portillo T."/>
            <person name="Ochoa-Leyva A."/>
            <person name="Jose M.V."/>
            <person name="Sciutto E."/>
            <person name="Landa A."/>
            <person name="Jimenez L."/>
            <person name="Valdes V."/>
            <person name="Carrero J.C."/>
            <person name="Larralde C."/>
            <person name="Morales-Montor J."/>
            <person name="Limon-Lason J."/>
            <person name="Soberon X."/>
            <person name="Laclette J.P."/>
        </authorList>
    </citation>
    <scope>NUCLEOTIDE SEQUENCE [LARGE SCALE GENOMIC DNA]</scope>
</reference>
<dbReference type="EMBL" id="LK028576">
    <property type="protein sequence ID" value="CDS15600.1"/>
    <property type="molecule type" value="Genomic_DNA"/>
</dbReference>
<sequence>MVLAKSHIAENDIEAFHSRPQSLHISGARAAPLAEVCQGCLTQSVYKYQFPFETQVKKLSSVRSVTDRLGLRETHQEFPVHVLWYDFLQL</sequence>
<accession>A0A068W830</accession>
<reference evidence="1" key="2">
    <citation type="submission" date="2014-06" db="EMBL/GenBank/DDBJ databases">
        <authorList>
            <person name="Aslett M."/>
        </authorList>
    </citation>
    <scope>NUCLEOTIDE SEQUENCE</scope>
</reference>
<dbReference type="Proteomes" id="UP000492820">
    <property type="component" value="Unassembled WGS sequence"/>
</dbReference>
<evidence type="ECO:0000313" key="1">
    <source>
        <dbReference type="EMBL" id="CDS15600.1"/>
    </source>
</evidence>
<evidence type="ECO:0000313" key="3">
    <source>
        <dbReference type="WBParaSite" id="EgrG_000799900"/>
    </source>
</evidence>
<proteinExistence type="predicted"/>
<dbReference type="WBParaSite" id="EgrG_000799900">
    <property type="protein sequence ID" value="EgrG_000799900"/>
    <property type="gene ID" value="EgrG_000799900"/>
</dbReference>
<protein>
    <submittedName>
        <fullName evidence="1 3">Uncharacterized protein</fullName>
    </submittedName>
</protein>
<evidence type="ECO:0000313" key="2">
    <source>
        <dbReference type="Proteomes" id="UP000492820"/>
    </source>
</evidence>